<dbReference type="PANTHER" id="PTHR18640">
    <property type="entry name" value="SOLUTE CARRIER FAMILY 10 MEMBER 7"/>
    <property type="match status" value="1"/>
</dbReference>
<dbReference type="Gene3D" id="1.20.1530.20">
    <property type="match status" value="1"/>
</dbReference>
<dbReference type="RefSeq" id="WP_317040946.1">
    <property type="nucleotide sequence ID" value="NZ_FOVL01000003.1"/>
</dbReference>
<keyword evidence="1" id="KW-0812">Transmembrane</keyword>
<feature type="transmembrane region" description="Helical" evidence="1">
    <location>
        <begin position="289"/>
        <end position="309"/>
    </location>
</feature>
<dbReference type="InterPro" id="IPR038770">
    <property type="entry name" value="Na+/solute_symporter_sf"/>
</dbReference>
<keyword evidence="3" id="KW-1185">Reference proteome</keyword>
<dbReference type="Proteomes" id="UP000199153">
    <property type="component" value="Unassembled WGS sequence"/>
</dbReference>
<dbReference type="PANTHER" id="PTHR18640:SF5">
    <property type="entry name" value="SODIUM_BILE ACID COTRANSPORTER 7"/>
    <property type="match status" value="1"/>
</dbReference>
<dbReference type="PIRSF" id="PIRSF026166">
    <property type="entry name" value="UCP026166"/>
    <property type="match status" value="1"/>
</dbReference>
<feature type="transmembrane region" description="Helical" evidence="1">
    <location>
        <begin position="125"/>
        <end position="148"/>
    </location>
</feature>
<feature type="transmembrane region" description="Helical" evidence="1">
    <location>
        <begin position="6"/>
        <end position="22"/>
    </location>
</feature>
<evidence type="ECO:0000256" key="1">
    <source>
        <dbReference type="SAM" id="Phobius"/>
    </source>
</evidence>
<dbReference type="STRING" id="287099.SAMN05660413_00831"/>
<dbReference type="EMBL" id="FOVL01000003">
    <property type="protein sequence ID" value="SFN38865.1"/>
    <property type="molecule type" value="Genomic_DNA"/>
</dbReference>
<feature type="transmembrane region" description="Helical" evidence="1">
    <location>
        <begin position="160"/>
        <end position="179"/>
    </location>
</feature>
<accession>A0A1I4YLD6</accession>
<keyword evidence="1" id="KW-0472">Membrane</keyword>
<gene>
    <name evidence="2" type="ORF">SAMN05660413_00831</name>
</gene>
<dbReference type="GO" id="GO:0005886">
    <property type="term" value="C:plasma membrane"/>
    <property type="evidence" value="ECO:0007669"/>
    <property type="project" value="TreeGrafter"/>
</dbReference>
<evidence type="ECO:0000313" key="3">
    <source>
        <dbReference type="Proteomes" id="UP000199153"/>
    </source>
</evidence>
<reference evidence="2 3" key="1">
    <citation type="submission" date="2016-10" db="EMBL/GenBank/DDBJ databases">
        <authorList>
            <person name="de Groot N.N."/>
        </authorList>
    </citation>
    <scope>NUCLEOTIDE SEQUENCE [LARGE SCALE GENOMIC DNA]</scope>
    <source>
        <strain evidence="2 3">DSM 17794</strain>
    </source>
</reference>
<dbReference type="Pfam" id="PF13593">
    <property type="entry name" value="SBF_like"/>
    <property type="match status" value="1"/>
</dbReference>
<feature type="transmembrane region" description="Helical" evidence="1">
    <location>
        <begin position="99"/>
        <end position="119"/>
    </location>
</feature>
<keyword evidence="1" id="KW-1133">Transmembrane helix</keyword>
<name>A0A1I4YLD6_9FLAO</name>
<dbReference type="InterPro" id="IPR016833">
    <property type="entry name" value="Put_Na-Bile_cotransptr"/>
</dbReference>
<feature type="transmembrane region" description="Helical" evidence="1">
    <location>
        <begin position="66"/>
        <end position="87"/>
    </location>
</feature>
<proteinExistence type="predicted"/>
<feature type="transmembrane region" description="Helical" evidence="1">
    <location>
        <begin position="229"/>
        <end position="247"/>
    </location>
</feature>
<protein>
    <submittedName>
        <fullName evidence="2">Solute carrier family 10 (Sodium/bile acid cotransporter), member 7</fullName>
    </submittedName>
</protein>
<feature type="transmembrane region" description="Helical" evidence="1">
    <location>
        <begin position="29"/>
        <end position="46"/>
    </location>
</feature>
<sequence length="325" mass="36183">MILKFNGFIAALFAAIIIAYFLPQGIEIFPLKTITDIGIGLIFFFYGLKLSPAEFKMGFLNYKVHIVIQLTTFVVFPLLAIILLPFFEAGTGSDLWIALFFLGTLPSTVSSSIVMVSLAKGNLPTAIFNASLSGLIGIIATPLWLSFFMKKSGEFDFGSIILKLFLQIILPLIIGLILQRFWGEFARKNSKQLSLLDKTTIILIVYSSFSASFLSNLFERISILEMTKLGAMVVVLFFAVYYGLGFLSNKLGFNTPDKITAQFCGTKKSLVHGSVMVKVIFGSSASTGLLLLPIMLYHSLQLLLVAWYAERYRKQRIIEIETEKL</sequence>
<dbReference type="AlphaFoldDB" id="A0A1I4YLD6"/>
<evidence type="ECO:0000313" key="2">
    <source>
        <dbReference type="EMBL" id="SFN38865.1"/>
    </source>
</evidence>
<organism evidence="2 3">
    <name type="scientific">Salegentibacter flavus</name>
    <dbReference type="NCBI Taxonomy" id="287099"/>
    <lineage>
        <taxon>Bacteria</taxon>
        <taxon>Pseudomonadati</taxon>
        <taxon>Bacteroidota</taxon>
        <taxon>Flavobacteriia</taxon>
        <taxon>Flavobacteriales</taxon>
        <taxon>Flavobacteriaceae</taxon>
        <taxon>Salegentibacter</taxon>
    </lineage>
</organism>